<keyword evidence="2" id="KW-0805">Transcription regulation</keyword>
<evidence type="ECO:0000313" key="5">
    <source>
        <dbReference type="EMBL" id="KUO22454.1"/>
    </source>
</evidence>
<keyword evidence="3" id="KW-0804">Transcription</keyword>
<dbReference type="SUPFAM" id="SSF56112">
    <property type="entry name" value="Protein kinase-like (PK-like)"/>
    <property type="match status" value="1"/>
</dbReference>
<dbReference type="CDD" id="cd15831">
    <property type="entry name" value="BTAD"/>
    <property type="match status" value="1"/>
</dbReference>
<sequence length="1396" mass="151072">MLAPAPPMLSHPLALQRALRPLKRTVPSPRARVLDEHATADRIARLGAHPDLWVPVLGPAPDRWLRLNLVYDTGPTMPVWRPLVRELHTTLAQSGIFRTVTLHQATPNGRARHVPVLADGRTVTLVVSDCMGPQWRPGPAGVRWYRTLRRWAARMPLAVVQPLPEHLWHTTALPAEAGLLTAPSAAAPAVALSFRPYAPDAPPAPRAAVPLPVLEPAPAWLANWAGLIAAPDGGRAPGALAWLPPTPVPPAEQTPDVGSLTPEELVLRFRATASPEAFRLAGHLALAVPSLPVMRLVQRALEPAPRPQHLAEIILSGMLTAVSGPPGSYAFRPGVRELLLRSLPRTARTRTREFLARVGGLIDERAGLAAGEFRAEARGDEGTAFATVAEETVRRLGGGGSEAGLIGGRYRLVGQRGPSQRMWAAVDVRTGESVVVHRYPRQAAPQERFLREARALAGLRHPNVVRVPAYGVDAERPYLVAEFTDGVTLAELELGSGPGVSFSVFARLVRDVPPGLAALHERGLVRGQAGWDGLLLKPDGTVVISRFALGEQSPGHDATSDFREFNSLLRQMARQVAAPPMFRGLLGQIADGDLTGAAALGAASLHGTRFGLLGPLRIERDSGQTLPPSPEAQALLCMLLLEQGRRVTNAELSDGLWEQPLPDHEARERMSPLADELRRLLGRGTLAALADGLALHAPDDHIDVLHCEELLARRAHDQDPGTQRALIQQALDLWYGDPLDGIPGPAAKATRARLRTLRLTLCVSRAELDLELGHFAQAAADLTGLIGDHPDREDFRRLHMLALKGVGRIAEAVEAYEAYEEYRQRQYGDPIGPALRELYRELRTAHGQRQRPVIVFGADGLSGHPQARAAVERLVSWVPDLLSASPEVRSWDDAYVVVLDDEADVLPALAAVARSLPEFLVGVEDPPRVWAAFWHTSWWPDSDESAMPPDVRAVLERDAADIAVVVSTTLLEGFARSSAERVGLRFEPLRPDPAAAPIAWSCILSRATPEPRDLVRGPFTVPNLDHLAPTDPFRTAIVRARQDDPHLVTYYEVDLTPHQTGTTLVLPGSRGGAFTATAELSWHVDNPVAFVDGGTTHIADALLQHLAKEAARITRRYPVRRVGAAQHALFDGLREWPVPGLSVSCSVLLTPQEEPAPRHDPTTSSPLHPLLAEAEAVLLGFDGTLTHLFPRKAARDAALDLLSLVVENRDPADALEGRLLTGPFAAMEQFVHPLDVLRAFAHNRLGPVLRTRLDELELRAAAGAVPGSNTTALVRALRAGGRRRVTVITDCCEQAVHRYLERIELPLQGVHGRTEDLGLLMPHPDCLLRALHTLGVPAPTGLVIGSSVAELDAAQRLGLRFVGIAPTPDAERQLREAGCEVTVPSPQPLIEAALTL</sequence>
<dbReference type="EMBL" id="LMXB01000016">
    <property type="protein sequence ID" value="KUO22454.1"/>
    <property type="molecule type" value="Genomic_DNA"/>
</dbReference>
<dbReference type="PANTHER" id="PTHR35807">
    <property type="entry name" value="TRANSCRIPTIONAL REGULATOR REDD-RELATED"/>
    <property type="match status" value="1"/>
</dbReference>
<dbReference type="PROSITE" id="PS50011">
    <property type="entry name" value="PROTEIN_KINASE_DOM"/>
    <property type="match status" value="1"/>
</dbReference>
<dbReference type="Gene3D" id="3.30.200.20">
    <property type="entry name" value="Phosphorylase Kinase, domain 1"/>
    <property type="match status" value="1"/>
</dbReference>
<dbReference type="PANTHER" id="PTHR35807:SF1">
    <property type="entry name" value="TRANSCRIPTIONAL REGULATOR REDD"/>
    <property type="match status" value="1"/>
</dbReference>
<dbReference type="InterPro" id="IPR051677">
    <property type="entry name" value="AfsR-DnrI-RedD_regulator"/>
</dbReference>
<keyword evidence="6" id="KW-1185">Reference proteome</keyword>
<accession>A0A101V4U2</accession>
<name>A0A101V4U2_9ACTN</name>
<dbReference type="Proteomes" id="UP000053260">
    <property type="component" value="Unassembled WGS sequence"/>
</dbReference>
<comment type="caution">
    <text evidence="5">The sequence shown here is derived from an EMBL/GenBank/DDBJ whole genome shotgun (WGS) entry which is preliminary data.</text>
</comment>
<proteinExistence type="predicted"/>
<evidence type="ECO:0000256" key="2">
    <source>
        <dbReference type="ARBA" id="ARBA00023015"/>
    </source>
</evidence>
<dbReference type="InterPro" id="IPR036412">
    <property type="entry name" value="HAD-like_sf"/>
</dbReference>
<dbReference type="GO" id="GO:0000160">
    <property type="term" value="P:phosphorelay signal transduction system"/>
    <property type="evidence" value="ECO:0007669"/>
    <property type="project" value="UniProtKB-KW"/>
</dbReference>
<dbReference type="Gene3D" id="1.10.10.10">
    <property type="entry name" value="Winged helix-like DNA-binding domain superfamily/Winged helix DNA-binding domain"/>
    <property type="match status" value="1"/>
</dbReference>
<evidence type="ECO:0000259" key="4">
    <source>
        <dbReference type="PROSITE" id="PS50011"/>
    </source>
</evidence>
<dbReference type="Gene3D" id="1.25.40.10">
    <property type="entry name" value="Tetratricopeptide repeat domain"/>
    <property type="match status" value="1"/>
</dbReference>
<dbReference type="Gene3D" id="3.40.50.1000">
    <property type="entry name" value="HAD superfamily/HAD-like"/>
    <property type="match status" value="1"/>
</dbReference>
<dbReference type="STRING" id="909626.AQJ91_04080"/>
<gene>
    <name evidence="5" type="ORF">AQJ91_04080</name>
</gene>
<dbReference type="GO" id="GO:0003677">
    <property type="term" value="F:DNA binding"/>
    <property type="evidence" value="ECO:0007669"/>
    <property type="project" value="TreeGrafter"/>
</dbReference>
<dbReference type="InterPro" id="IPR000719">
    <property type="entry name" value="Prot_kinase_dom"/>
</dbReference>
<feature type="domain" description="Protein kinase" evidence="4">
    <location>
        <begin position="390"/>
        <end position="681"/>
    </location>
</feature>
<organism evidence="5 6">
    <name type="scientific">Streptomyces dysideae</name>
    <dbReference type="NCBI Taxonomy" id="909626"/>
    <lineage>
        <taxon>Bacteria</taxon>
        <taxon>Bacillati</taxon>
        <taxon>Actinomycetota</taxon>
        <taxon>Actinomycetes</taxon>
        <taxon>Kitasatosporales</taxon>
        <taxon>Streptomycetaceae</taxon>
        <taxon>Streptomyces</taxon>
    </lineage>
</organism>
<dbReference type="GO" id="GO:0004672">
    <property type="term" value="F:protein kinase activity"/>
    <property type="evidence" value="ECO:0007669"/>
    <property type="project" value="InterPro"/>
</dbReference>
<dbReference type="InterPro" id="IPR047738">
    <property type="entry name" value="SAV_2336-like_N"/>
</dbReference>
<dbReference type="InterPro" id="IPR011990">
    <property type="entry name" value="TPR-like_helical_dom_sf"/>
</dbReference>
<dbReference type="GO" id="GO:0006355">
    <property type="term" value="P:regulation of DNA-templated transcription"/>
    <property type="evidence" value="ECO:0007669"/>
    <property type="project" value="TreeGrafter"/>
</dbReference>
<dbReference type="Pfam" id="PF03704">
    <property type="entry name" value="BTAD"/>
    <property type="match status" value="1"/>
</dbReference>
<dbReference type="Pfam" id="PF07714">
    <property type="entry name" value="PK_Tyr_Ser-Thr"/>
    <property type="match status" value="1"/>
</dbReference>
<reference evidence="5 6" key="1">
    <citation type="submission" date="2015-10" db="EMBL/GenBank/DDBJ databases">
        <title>Draft genome sequence of Streptomyces sp. RV15, isolated from a marine sponge.</title>
        <authorList>
            <person name="Ruckert C."/>
            <person name="Abdelmohsen U.R."/>
            <person name="Winkler A."/>
            <person name="Hentschel U."/>
            <person name="Kalinowski J."/>
            <person name="Kampfer P."/>
            <person name="Glaeser S."/>
        </authorList>
    </citation>
    <scope>NUCLEOTIDE SEQUENCE [LARGE SCALE GENOMIC DNA]</scope>
    <source>
        <strain evidence="5 6">RV15</strain>
    </source>
</reference>
<dbReference type="InterPro" id="IPR011009">
    <property type="entry name" value="Kinase-like_dom_sf"/>
</dbReference>
<dbReference type="SUPFAM" id="SSF56784">
    <property type="entry name" value="HAD-like"/>
    <property type="match status" value="1"/>
</dbReference>
<dbReference type="InterPro" id="IPR001245">
    <property type="entry name" value="Ser-Thr/Tyr_kinase_cat_dom"/>
</dbReference>
<dbReference type="NCBIfam" id="NF041121">
    <property type="entry name" value="SAV_2336_NTERM"/>
    <property type="match status" value="1"/>
</dbReference>
<evidence type="ECO:0000313" key="6">
    <source>
        <dbReference type="Proteomes" id="UP000053260"/>
    </source>
</evidence>
<dbReference type="InterPro" id="IPR023214">
    <property type="entry name" value="HAD_sf"/>
</dbReference>
<keyword evidence="1" id="KW-0902">Two-component regulatory system</keyword>
<dbReference type="GO" id="GO:0005524">
    <property type="term" value="F:ATP binding"/>
    <property type="evidence" value="ECO:0007669"/>
    <property type="project" value="InterPro"/>
</dbReference>
<dbReference type="InterPro" id="IPR005158">
    <property type="entry name" value="BTAD"/>
</dbReference>
<dbReference type="InterPro" id="IPR036388">
    <property type="entry name" value="WH-like_DNA-bd_sf"/>
</dbReference>
<evidence type="ECO:0000256" key="3">
    <source>
        <dbReference type="ARBA" id="ARBA00023163"/>
    </source>
</evidence>
<dbReference type="SMART" id="SM01043">
    <property type="entry name" value="BTAD"/>
    <property type="match status" value="1"/>
</dbReference>
<protein>
    <recommendedName>
        <fullName evidence="4">Protein kinase domain-containing protein</fullName>
    </recommendedName>
</protein>
<evidence type="ECO:0000256" key="1">
    <source>
        <dbReference type="ARBA" id="ARBA00023012"/>
    </source>
</evidence>
<dbReference type="SUPFAM" id="SSF48452">
    <property type="entry name" value="TPR-like"/>
    <property type="match status" value="1"/>
</dbReference>
<dbReference type="Gene3D" id="1.10.510.10">
    <property type="entry name" value="Transferase(Phosphotransferase) domain 1"/>
    <property type="match status" value="1"/>
</dbReference>